<keyword evidence="2" id="KW-1185">Reference proteome</keyword>
<accession>F5RG08</accession>
<reference evidence="1 2" key="1">
    <citation type="journal article" date="2011" name="J. Bacteriol.">
        <title>Genome sequence of Methyloversatilis universalis FAM5T, a methylotrophic representative of the order Rhodocyclales.</title>
        <authorList>
            <person name="Kittichotirat W."/>
            <person name="Good N.M."/>
            <person name="Hall R."/>
            <person name="Bringel F."/>
            <person name="Lajus A."/>
            <person name="Medigue C."/>
            <person name="Smalley N.E."/>
            <person name="Beck D."/>
            <person name="Bumgarner R."/>
            <person name="Vuilleumier S."/>
            <person name="Kalyuzhnaya M.G."/>
        </authorList>
    </citation>
    <scope>NUCLEOTIDE SEQUENCE [LARGE SCALE GENOMIC DNA]</scope>
    <source>
        <strain evidence="2">ATCC BAA-1314 / JCM 13912 / FAM5</strain>
    </source>
</reference>
<sequence>MNCRRRYSLLRAELIVEVIRRMAAGEDPDQVLPPLSPEQQRSKELRRMVRRKLKEVKWMK</sequence>
<dbReference type="AlphaFoldDB" id="F5RG08"/>
<evidence type="ECO:0000313" key="1">
    <source>
        <dbReference type="EMBL" id="EGK70496.1"/>
    </source>
</evidence>
<proteinExistence type="predicted"/>
<evidence type="ECO:0000313" key="2">
    <source>
        <dbReference type="Proteomes" id="UP000005019"/>
    </source>
</evidence>
<name>F5RG08_METUF</name>
<comment type="caution">
    <text evidence="1">The sequence shown here is derived from an EMBL/GenBank/DDBJ whole genome shotgun (WGS) entry which is preliminary data.</text>
</comment>
<organism evidence="1 2">
    <name type="scientific">Methyloversatilis universalis (strain ATCC BAA-1314 / DSM 25237 / JCM 13912 / CCUG 52030 / FAM5)</name>
    <dbReference type="NCBI Taxonomy" id="1000565"/>
    <lineage>
        <taxon>Bacteria</taxon>
        <taxon>Pseudomonadati</taxon>
        <taxon>Pseudomonadota</taxon>
        <taxon>Betaproteobacteria</taxon>
        <taxon>Nitrosomonadales</taxon>
        <taxon>Sterolibacteriaceae</taxon>
        <taxon>Methyloversatilis</taxon>
    </lineage>
</organism>
<dbReference type="STRING" id="1000565.METUNv1_03403"/>
<dbReference type="EMBL" id="AFHG01000057">
    <property type="protein sequence ID" value="EGK70496.1"/>
    <property type="molecule type" value="Genomic_DNA"/>
</dbReference>
<dbReference type="Proteomes" id="UP000005019">
    <property type="component" value="Unassembled WGS sequence"/>
</dbReference>
<protein>
    <submittedName>
        <fullName evidence="1">Uncharacterized protein</fullName>
    </submittedName>
</protein>
<gene>
    <name evidence="1" type="ORF">METUNv1_03403</name>
</gene>